<keyword evidence="3" id="KW-1185">Reference proteome</keyword>
<dbReference type="InParanoid" id="F8Q994"/>
<name>F8Q994_SERL3</name>
<feature type="region of interest" description="Disordered" evidence="1">
    <location>
        <begin position="79"/>
        <end position="106"/>
    </location>
</feature>
<proteinExistence type="predicted"/>
<reference evidence="3" key="1">
    <citation type="journal article" date="2011" name="Science">
        <title>The plant cell wall-decomposing machinery underlies the functional diversity of forest fungi.</title>
        <authorList>
            <person name="Eastwood D.C."/>
            <person name="Floudas D."/>
            <person name="Binder M."/>
            <person name="Majcherczyk A."/>
            <person name="Schneider P."/>
            <person name="Aerts A."/>
            <person name="Asiegbu F.O."/>
            <person name="Baker S.E."/>
            <person name="Barry K."/>
            <person name="Bendiksby M."/>
            <person name="Blumentritt M."/>
            <person name="Coutinho P.M."/>
            <person name="Cullen D."/>
            <person name="de Vries R.P."/>
            <person name="Gathman A."/>
            <person name="Goodell B."/>
            <person name="Henrissat B."/>
            <person name="Ihrmark K."/>
            <person name="Kauserud H."/>
            <person name="Kohler A."/>
            <person name="LaButti K."/>
            <person name="Lapidus A."/>
            <person name="Lavin J.L."/>
            <person name="Lee Y.-H."/>
            <person name="Lindquist E."/>
            <person name="Lilly W."/>
            <person name="Lucas S."/>
            <person name="Morin E."/>
            <person name="Murat C."/>
            <person name="Oguiza J.A."/>
            <person name="Park J."/>
            <person name="Pisabarro A.G."/>
            <person name="Riley R."/>
            <person name="Rosling A."/>
            <person name="Salamov A."/>
            <person name="Schmidt O."/>
            <person name="Schmutz J."/>
            <person name="Skrede I."/>
            <person name="Stenlid J."/>
            <person name="Wiebenga A."/>
            <person name="Xie X."/>
            <person name="Kuees U."/>
            <person name="Hibbett D.S."/>
            <person name="Hoffmeister D."/>
            <person name="Hoegberg N."/>
            <person name="Martin F."/>
            <person name="Grigoriev I.V."/>
            <person name="Watkinson S.C."/>
        </authorList>
    </citation>
    <scope>NUCLEOTIDE SEQUENCE [LARGE SCALE GENOMIC DNA]</scope>
    <source>
        <strain evidence="3">strain S7.3</strain>
    </source>
</reference>
<evidence type="ECO:0000313" key="3">
    <source>
        <dbReference type="Proteomes" id="UP000008063"/>
    </source>
</evidence>
<dbReference type="STRING" id="936435.F8Q994"/>
<dbReference type="AlphaFoldDB" id="F8Q994"/>
<dbReference type="HOGENOM" id="CLU_2321792_0_0_1"/>
<feature type="compositionally biased region" description="Basic and acidic residues" evidence="1">
    <location>
        <begin position="79"/>
        <end position="89"/>
    </location>
</feature>
<dbReference type="Proteomes" id="UP000008063">
    <property type="component" value="Unassembled WGS sequence"/>
</dbReference>
<dbReference type="Gene3D" id="3.40.50.1000">
    <property type="entry name" value="HAD superfamily/HAD-like"/>
    <property type="match status" value="1"/>
</dbReference>
<protein>
    <submittedName>
        <fullName evidence="2">Uncharacterized protein</fullName>
    </submittedName>
</protein>
<dbReference type="eggNOG" id="KOG0323">
    <property type="taxonomic scope" value="Eukaryota"/>
</dbReference>
<dbReference type="EMBL" id="GL945486">
    <property type="protein sequence ID" value="EGN95149.1"/>
    <property type="molecule type" value="Genomic_DNA"/>
</dbReference>
<gene>
    <name evidence="2" type="ORF">SERLA73DRAFT_155299</name>
</gene>
<sequence length="106" mass="11944">MIIQDSRMPRASIQMTYSAFGPTVPLKEAQKIEKETADYLLNSRKLSLIVDLDQTAIHATLDSTVGEWIAEDEAWKEKKVMKMKPPERAEEGEDVSDEIASESEMA</sequence>
<accession>F8Q994</accession>
<organism evidence="3">
    <name type="scientific">Serpula lacrymans var. lacrymans (strain S7.3)</name>
    <name type="common">Dry rot fungus</name>
    <dbReference type="NCBI Taxonomy" id="936435"/>
    <lineage>
        <taxon>Eukaryota</taxon>
        <taxon>Fungi</taxon>
        <taxon>Dikarya</taxon>
        <taxon>Basidiomycota</taxon>
        <taxon>Agaricomycotina</taxon>
        <taxon>Agaricomycetes</taxon>
        <taxon>Agaricomycetidae</taxon>
        <taxon>Boletales</taxon>
        <taxon>Coniophorineae</taxon>
        <taxon>Serpulaceae</taxon>
        <taxon>Serpula</taxon>
    </lineage>
</organism>
<dbReference type="InterPro" id="IPR023214">
    <property type="entry name" value="HAD_sf"/>
</dbReference>
<evidence type="ECO:0000256" key="1">
    <source>
        <dbReference type="SAM" id="MobiDB-lite"/>
    </source>
</evidence>
<feature type="compositionally biased region" description="Acidic residues" evidence="1">
    <location>
        <begin position="90"/>
        <end position="106"/>
    </location>
</feature>
<evidence type="ECO:0000313" key="2">
    <source>
        <dbReference type="EMBL" id="EGN95149.1"/>
    </source>
</evidence>